<protein>
    <submittedName>
        <fullName evidence="1">Uncharacterized protein</fullName>
    </submittedName>
</protein>
<organism evidence="1">
    <name type="scientific">marine metagenome</name>
    <dbReference type="NCBI Taxonomy" id="408172"/>
    <lineage>
        <taxon>unclassified sequences</taxon>
        <taxon>metagenomes</taxon>
        <taxon>ecological metagenomes</taxon>
    </lineage>
</organism>
<name>A0A382YED7_9ZZZZ</name>
<reference evidence="1" key="1">
    <citation type="submission" date="2018-05" db="EMBL/GenBank/DDBJ databases">
        <authorList>
            <person name="Lanie J.A."/>
            <person name="Ng W.-L."/>
            <person name="Kazmierczak K.M."/>
            <person name="Andrzejewski T.M."/>
            <person name="Davidsen T.M."/>
            <person name="Wayne K.J."/>
            <person name="Tettelin H."/>
            <person name="Glass J.I."/>
            <person name="Rusch D."/>
            <person name="Podicherti R."/>
            <person name="Tsui H.-C.T."/>
            <person name="Winkler M.E."/>
        </authorList>
    </citation>
    <scope>NUCLEOTIDE SEQUENCE</scope>
</reference>
<accession>A0A382YED7</accession>
<dbReference type="AlphaFoldDB" id="A0A382YED7"/>
<dbReference type="EMBL" id="UINC01175035">
    <property type="protein sequence ID" value="SVD81450.1"/>
    <property type="molecule type" value="Genomic_DNA"/>
</dbReference>
<proteinExistence type="predicted"/>
<evidence type="ECO:0000313" key="1">
    <source>
        <dbReference type="EMBL" id="SVD81450.1"/>
    </source>
</evidence>
<sequence>MQKAKTQLACLGLIEGAGNDSSRGFAGG</sequence>
<gene>
    <name evidence="1" type="ORF">METZ01_LOCUS434304</name>
</gene>